<dbReference type="Proteomes" id="UP001162741">
    <property type="component" value="Chromosome"/>
</dbReference>
<protein>
    <submittedName>
        <fullName evidence="1">Uncharacterized protein</fullName>
    </submittedName>
</protein>
<accession>A0ABY6IVW1</accession>
<evidence type="ECO:0000313" key="1">
    <source>
        <dbReference type="EMBL" id="UYQ91420.1"/>
    </source>
</evidence>
<dbReference type="EMBL" id="CP107006">
    <property type="protein sequence ID" value="UYQ91420.1"/>
    <property type="molecule type" value="Genomic_DNA"/>
</dbReference>
<gene>
    <name evidence="1" type="ORF">MKQ68_15105</name>
</gene>
<sequence>MDILDEIKTATLDLLGKTDASMQLGVKSLKKEIGVMEKKTKDLEEKYFAQKISQDTYDRWSREYFEQLTALRARLKKTSTKAPDLLKLYEEEIGCLGDLKEVFARATVFWCSITTYITKRAVIEPHICFRD</sequence>
<organism evidence="1 2">
    <name type="scientific">Chitinophaga horti</name>
    <dbReference type="NCBI Taxonomy" id="2920382"/>
    <lineage>
        <taxon>Bacteria</taxon>
        <taxon>Pseudomonadati</taxon>
        <taxon>Bacteroidota</taxon>
        <taxon>Chitinophagia</taxon>
        <taxon>Chitinophagales</taxon>
        <taxon>Chitinophagaceae</taxon>
        <taxon>Chitinophaga</taxon>
    </lineage>
</organism>
<reference evidence="1" key="1">
    <citation type="submission" date="2022-10" db="EMBL/GenBank/DDBJ databases">
        <title>Chitinophaga sp. nov., isolated from soil.</title>
        <authorList>
            <person name="Jeon C.O."/>
        </authorList>
    </citation>
    <scope>NUCLEOTIDE SEQUENCE</scope>
    <source>
        <strain evidence="1">R8</strain>
    </source>
</reference>
<evidence type="ECO:0000313" key="2">
    <source>
        <dbReference type="Proteomes" id="UP001162741"/>
    </source>
</evidence>
<keyword evidence="2" id="KW-1185">Reference proteome</keyword>
<proteinExistence type="predicted"/>
<dbReference type="RefSeq" id="WP_264279846.1">
    <property type="nucleotide sequence ID" value="NZ_CP107006.1"/>
</dbReference>
<name>A0ABY6IVW1_9BACT</name>